<dbReference type="Proteomes" id="UP000306575">
    <property type="component" value="Unassembled WGS sequence"/>
</dbReference>
<evidence type="ECO:0000256" key="1">
    <source>
        <dbReference type="SAM" id="MobiDB-lite"/>
    </source>
</evidence>
<name>A0A4U7MWB4_9RHOB</name>
<dbReference type="SUPFAM" id="SSF81901">
    <property type="entry name" value="HCP-like"/>
    <property type="match status" value="1"/>
</dbReference>
<keyword evidence="4" id="KW-1185">Reference proteome</keyword>
<feature type="compositionally biased region" description="Basic and acidic residues" evidence="1">
    <location>
        <begin position="585"/>
        <end position="596"/>
    </location>
</feature>
<dbReference type="PANTHER" id="PTHR11102">
    <property type="entry name" value="SEL-1-LIKE PROTEIN"/>
    <property type="match status" value="1"/>
</dbReference>
<dbReference type="InterPro" id="IPR050767">
    <property type="entry name" value="Sel1_AlgK"/>
</dbReference>
<sequence>MEDLIMLMRIPYRMVGLCLLMLAGLLASKAEAQDDFLTSYNSSKWTGGSVDNDADGVADFCIMIPKNPRDQVMLILDTNEGLMIGLINSHWRMEELGNTVDVQLVIQGHWQGHLDARISDTDTLAITVGYDTELIEAIKAGSVLNAYLYIGDFTVSLSGTRDAVDTAKRCYSEQIQPHQIQTAPVTSSAPSHSGGSATYSDGKLAYESANYGDALEIWQQAAMQGDAKAMNGLGLMHQGGKGVPNDADAALYWFTMAADQGLDEAQYNLARHHDNGWGTAVDFDLAAHWYEKSALQGYDRAQLSLGIAYMKGQGVAKNPQTARHWYSLAAQNGNRAAQFNLGTLLRKGLGGDKNPAEAVYWYRRSADQGFGWAQLRLGDALAQGLAGPIDRIEAYKWYLLAVENGKDQATEKLAELDAIVSPADQQRARDLVDGWQEVPEPQTQTTQVQPVQFDGVIAQPAPAKEPVTKKLPDDLFGDLQPTPKPTPVPAAKPQAAGRVEGCYDLGQARTTCKATCNSPAFSETFATSQFVRKNGAPAAVQYCLNGCQQAESEFTQALNTVAVLKGSKFFCPMLYAETTQLAKDNKIPREHGDKSARKSHATGSTTFNEASRLDATPEHLATLSRAAYTPAVQALVDQMPTVLEGCYDTQSPAAMAHCRAECIDDARFPGTGLTSEQALELCNSGCDKAAVLFKDQAIWLQAKNEDGLSGTFCSAVQFTKIIRDEVRNEALMDGRTKYEASEIVGGIISYWKGALIAGGR</sequence>
<feature type="region of interest" description="Disordered" evidence="1">
    <location>
        <begin position="585"/>
        <end position="611"/>
    </location>
</feature>
<feature type="signal peptide" evidence="2">
    <location>
        <begin position="1"/>
        <end position="32"/>
    </location>
</feature>
<evidence type="ECO:0000256" key="2">
    <source>
        <dbReference type="SAM" id="SignalP"/>
    </source>
</evidence>
<dbReference type="Pfam" id="PF08238">
    <property type="entry name" value="Sel1"/>
    <property type="match status" value="6"/>
</dbReference>
<dbReference type="SMART" id="SM00671">
    <property type="entry name" value="SEL1"/>
    <property type="match status" value="6"/>
</dbReference>
<dbReference type="Gene3D" id="1.25.40.10">
    <property type="entry name" value="Tetratricopeptide repeat domain"/>
    <property type="match status" value="2"/>
</dbReference>
<dbReference type="PANTHER" id="PTHR11102:SF160">
    <property type="entry name" value="ERAD-ASSOCIATED E3 UBIQUITIN-PROTEIN LIGASE COMPONENT HRD3"/>
    <property type="match status" value="1"/>
</dbReference>
<accession>A0A4U7MWB4</accession>
<gene>
    <name evidence="3" type="ORF">FAP39_15280</name>
</gene>
<dbReference type="AlphaFoldDB" id="A0A4U7MWB4"/>
<evidence type="ECO:0000313" key="4">
    <source>
        <dbReference type="Proteomes" id="UP000306575"/>
    </source>
</evidence>
<comment type="caution">
    <text evidence="3">The sequence shown here is derived from an EMBL/GenBank/DDBJ whole genome shotgun (WGS) entry which is preliminary data.</text>
</comment>
<dbReference type="InterPro" id="IPR011990">
    <property type="entry name" value="TPR-like_helical_dom_sf"/>
</dbReference>
<dbReference type="InterPro" id="IPR006597">
    <property type="entry name" value="Sel1-like"/>
</dbReference>
<protein>
    <submittedName>
        <fullName evidence="3">Sel1 repeat family protein</fullName>
    </submittedName>
</protein>
<feature type="chain" id="PRO_5020652340" evidence="2">
    <location>
        <begin position="33"/>
        <end position="760"/>
    </location>
</feature>
<dbReference type="OrthoDB" id="8235393at2"/>
<dbReference type="EMBL" id="SULI01000027">
    <property type="protein sequence ID" value="TKZ17147.1"/>
    <property type="molecule type" value="Genomic_DNA"/>
</dbReference>
<keyword evidence="2" id="KW-0732">Signal</keyword>
<reference evidence="3 4" key="1">
    <citation type="submission" date="2019-04" db="EMBL/GenBank/DDBJ databases">
        <title>Genome sequence of Pelagicola litoralis CL-ES2.</title>
        <authorList>
            <person name="Cao J."/>
        </authorList>
    </citation>
    <scope>NUCLEOTIDE SEQUENCE [LARGE SCALE GENOMIC DNA]</scope>
    <source>
        <strain evidence="3 4">CL-ES2</strain>
    </source>
</reference>
<evidence type="ECO:0000313" key="3">
    <source>
        <dbReference type="EMBL" id="TKZ17147.1"/>
    </source>
</evidence>
<proteinExistence type="predicted"/>
<organism evidence="3 4">
    <name type="scientific">Shimia litoralis</name>
    <dbReference type="NCBI Taxonomy" id="420403"/>
    <lineage>
        <taxon>Bacteria</taxon>
        <taxon>Pseudomonadati</taxon>
        <taxon>Pseudomonadota</taxon>
        <taxon>Alphaproteobacteria</taxon>
        <taxon>Rhodobacterales</taxon>
        <taxon>Roseobacteraceae</taxon>
    </lineage>
</organism>